<dbReference type="PROSITE" id="PS51257">
    <property type="entry name" value="PROKAR_LIPOPROTEIN"/>
    <property type="match status" value="1"/>
</dbReference>
<proteinExistence type="predicted"/>
<dbReference type="Pfam" id="PF20127">
    <property type="entry name" value="DUF6517"/>
    <property type="match status" value="1"/>
</dbReference>
<protein>
    <submittedName>
        <fullName evidence="1">DUF6517 family protein</fullName>
    </submittedName>
</protein>
<dbReference type="InterPro" id="IPR045396">
    <property type="entry name" value="DUF6517"/>
</dbReference>
<evidence type="ECO:0000313" key="1">
    <source>
        <dbReference type="EMBL" id="MFD1587620.1"/>
    </source>
</evidence>
<keyword evidence="2" id="KW-1185">Reference proteome</keyword>
<accession>A0ABD6CDG6</accession>
<gene>
    <name evidence="1" type="ORF">ACFR9U_11545</name>
</gene>
<dbReference type="Proteomes" id="UP001597119">
    <property type="component" value="Unassembled WGS sequence"/>
</dbReference>
<reference evidence="1 2" key="1">
    <citation type="journal article" date="2019" name="Int. J. Syst. Evol. Microbiol.">
        <title>The Global Catalogue of Microorganisms (GCM) 10K type strain sequencing project: providing services to taxonomists for standard genome sequencing and annotation.</title>
        <authorList>
            <consortium name="The Broad Institute Genomics Platform"/>
            <consortium name="The Broad Institute Genome Sequencing Center for Infectious Disease"/>
            <person name="Wu L."/>
            <person name="Ma J."/>
        </authorList>
    </citation>
    <scope>NUCLEOTIDE SEQUENCE [LARGE SCALE GENOMIC DNA]</scope>
    <source>
        <strain evidence="1 2">CGMCC 1.12125</strain>
    </source>
</reference>
<organism evidence="1 2">
    <name type="scientific">Halorientalis brevis</name>
    <dbReference type="NCBI Taxonomy" id="1126241"/>
    <lineage>
        <taxon>Archaea</taxon>
        <taxon>Methanobacteriati</taxon>
        <taxon>Methanobacteriota</taxon>
        <taxon>Stenosarchaea group</taxon>
        <taxon>Halobacteria</taxon>
        <taxon>Halobacteriales</taxon>
        <taxon>Haloarculaceae</taxon>
        <taxon>Halorientalis</taxon>
    </lineage>
</organism>
<evidence type="ECO:0000313" key="2">
    <source>
        <dbReference type="Proteomes" id="UP001597119"/>
    </source>
</evidence>
<sequence>MDKRILALGGLITLLALSGCVGFITGESLVFEASPAAVSNSSAAESGFTLQQYNETNLNQTVAVFGVEREISLSFHQAIYAKRLPGNLTREDVDRSTLSKEPQPNQSLQPTVVTVVSVPDAQVFGQSVNPLVQLPNDELVERFGGGSDGSVSNLEQESERSVQMLGSEPTLTVFNGTTQSENGQMASRISVVKTAHEGDVVVLISVQPQDNADDDALDAFIADMEHPTDAPN</sequence>
<dbReference type="RefSeq" id="WP_247372551.1">
    <property type="nucleotide sequence ID" value="NZ_JALLGV010000001.1"/>
</dbReference>
<dbReference type="AlphaFoldDB" id="A0ABD6CDG6"/>
<name>A0ABD6CDG6_9EURY</name>
<comment type="caution">
    <text evidence="1">The sequence shown here is derived from an EMBL/GenBank/DDBJ whole genome shotgun (WGS) entry which is preliminary data.</text>
</comment>
<dbReference type="EMBL" id="JBHUDJ010000003">
    <property type="protein sequence ID" value="MFD1587620.1"/>
    <property type="molecule type" value="Genomic_DNA"/>
</dbReference>